<dbReference type="PRINTS" id="PR00070">
    <property type="entry name" value="DHFR"/>
</dbReference>
<gene>
    <name evidence="11" type="ORF">HW532_20290</name>
</gene>
<name>A0A7S8C7J3_9HYPH</name>
<dbReference type="Gene3D" id="3.40.430.10">
    <property type="entry name" value="Dihydrofolate Reductase, subunit A"/>
    <property type="match status" value="1"/>
</dbReference>
<keyword evidence="12" id="KW-1185">Reference proteome</keyword>
<accession>A0A7S8C7J3</accession>
<proteinExistence type="inferred from homology"/>
<dbReference type="KEGG" id="kmn:HW532_20290"/>
<dbReference type="Pfam" id="PF00186">
    <property type="entry name" value="DHFR_1"/>
    <property type="match status" value="1"/>
</dbReference>
<reference evidence="11 12" key="1">
    <citation type="submission" date="2020-06" db="EMBL/GenBank/DDBJ databases">
        <title>Genome sequence of 2 isolates from Red Sea Mangroves.</title>
        <authorList>
            <person name="Sefrji F."/>
            <person name="Michoud G."/>
            <person name="Merlino G."/>
            <person name="Daffonchio D."/>
        </authorList>
    </citation>
    <scope>NUCLEOTIDE SEQUENCE [LARGE SCALE GENOMIC DNA]</scope>
    <source>
        <strain evidence="11 12">R1DC25</strain>
    </source>
</reference>
<evidence type="ECO:0000256" key="5">
    <source>
        <dbReference type="ARBA" id="ARBA00022857"/>
    </source>
</evidence>
<dbReference type="EMBL" id="CP058214">
    <property type="protein sequence ID" value="QPC44831.1"/>
    <property type="molecule type" value="Genomic_DNA"/>
</dbReference>
<evidence type="ECO:0000256" key="4">
    <source>
        <dbReference type="ARBA" id="ARBA00022563"/>
    </source>
</evidence>
<dbReference type="AlphaFoldDB" id="A0A7S8C7J3"/>
<dbReference type="InterPro" id="IPR017925">
    <property type="entry name" value="DHFR_CS"/>
</dbReference>
<evidence type="ECO:0000256" key="7">
    <source>
        <dbReference type="ARBA" id="ARBA00025067"/>
    </source>
</evidence>
<dbReference type="SUPFAM" id="SSF53597">
    <property type="entry name" value="Dihydrofolate reductase-like"/>
    <property type="match status" value="1"/>
</dbReference>
<keyword evidence="5 8" id="KW-0521">NADP</keyword>
<evidence type="ECO:0000313" key="11">
    <source>
        <dbReference type="EMBL" id="QPC44831.1"/>
    </source>
</evidence>
<dbReference type="UniPathway" id="UPA00077">
    <property type="reaction ID" value="UER00158"/>
</dbReference>
<sequence>MVLHARQGCRALRARGGGRTVTRLVYVVAAGENGVIGRDGGLPWRLSSDLRRFKEITMGKPLVMGRKTYESIGRPLPGRDNIVVTRRGGFAPEGVIVADSLEAALKVAEEKARARGADEIAVIGGGEIFEALMDRVERIYLSRVHASPGGDVFLPALDPAEWRETAREDHEAGERDDASFSLVVLDRVAGRS</sequence>
<evidence type="ECO:0000256" key="6">
    <source>
        <dbReference type="ARBA" id="ARBA00023002"/>
    </source>
</evidence>
<dbReference type="InterPro" id="IPR001796">
    <property type="entry name" value="DHFR_dom"/>
</dbReference>
<evidence type="ECO:0000256" key="3">
    <source>
        <dbReference type="ARBA" id="ARBA00012856"/>
    </source>
</evidence>
<keyword evidence="4 8" id="KW-0554">One-carbon metabolism</keyword>
<organism evidence="11 12">
    <name type="scientific">Kaustia mangrovi</name>
    <dbReference type="NCBI Taxonomy" id="2593653"/>
    <lineage>
        <taxon>Bacteria</taxon>
        <taxon>Pseudomonadati</taxon>
        <taxon>Pseudomonadota</taxon>
        <taxon>Alphaproteobacteria</taxon>
        <taxon>Hyphomicrobiales</taxon>
        <taxon>Parvibaculaceae</taxon>
        <taxon>Kaustia</taxon>
    </lineage>
</organism>
<dbReference type="PANTHER" id="PTHR48069">
    <property type="entry name" value="DIHYDROFOLATE REDUCTASE"/>
    <property type="match status" value="1"/>
</dbReference>
<dbReference type="InterPro" id="IPR012259">
    <property type="entry name" value="DHFR"/>
</dbReference>
<dbReference type="PANTHER" id="PTHR48069:SF3">
    <property type="entry name" value="DIHYDROFOLATE REDUCTASE"/>
    <property type="match status" value="1"/>
</dbReference>
<dbReference type="CDD" id="cd00209">
    <property type="entry name" value="DHFR"/>
    <property type="match status" value="1"/>
</dbReference>
<comment type="function">
    <text evidence="7 8">Key enzyme in folate metabolism. Catalyzes an essential reaction for de novo glycine and purine synthesis, and for DNA precursor synthesis.</text>
</comment>
<feature type="domain" description="DHFR" evidence="10">
    <location>
        <begin position="23"/>
        <end position="187"/>
    </location>
</feature>
<evidence type="ECO:0000256" key="9">
    <source>
        <dbReference type="RuleBase" id="RU004474"/>
    </source>
</evidence>
<dbReference type="EC" id="1.5.1.3" evidence="3 8"/>
<dbReference type="GO" id="GO:0046654">
    <property type="term" value="P:tetrahydrofolate biosynthetic process"/>
    <property type="evidence" value="ECO:0007669"/>
    <property type="project" value="UniProtKB-UniPathway"/>
</dbReference>
<dbReference type="Proteomes" id="UP000593594">
    <property type="component" value="Chromosome"/>
</dbReference>
<comment type="catalytic activity">
    <reaction evidence="8">
        <text>(6S)-5,6,7,8-tetrahydrofolate + NADP(+) = 7,8-dihydrofolate + NADPH + H(+)</text>
        <dbReference type="Rhea" id="RHEA:15009"/>
        <dbReference type="ChEBI" id="CHEBI:15378"/>
        <dbReference type="ChEBI" id="CHEBI:57451"/>
        <dbReference type="ChEBI" id="CHEBI:57453"/>
        <dbReference type="ChEBI" id="CHEBI:57783"/>
        <dbReference type="ChEBI" id="CHEBI:58349"/>
        <dbReference type="EC" id="1.5.1.3"/>
    </reaction>
</comment>
<evidence type="ECO:0000256" key="1">
    <source>
        <dbReference type="ARBA" id="ARBA00004903"/>
    </source>
</evidence>
<dbReference type="PIRSF" id="PIRSF000194">
    <property type="entry name" value="DHFR"/>
    <property type="match status" value="1"/>
</dbReference>
<evidence type="ECO:0000259" key="10">
    <source>
        <dbReference type="PROSITE" id="PS51330"/>
    </source>
</evidence>
<dbReference type="PROSITE" id="PS51330">
    <property type="entry name" value="DHFR_2"/>
    <property type="match status" value="1"/>
</dbReference>
<comment type="pathway">
    <text evidence="1 8">Cofactor biosynthesis; tetrahydrofolate biosynthesis; 5,6,7,8-tetrahydrofolate from 7,8-dihydrofolate: step 1/1.</text>
</comment>
<dbReference type="GO" id="GO:0070401">
    <property type="term" value="F:NADP+ binding"/>
    <property type="evidence" value="ECO:0007669"/>
    <property type="project" value="UniProtKB-ARBA"/>
</dbReference>
<dbReference type="GO" id="GO:0046452">
    <property type="term" value="P:dihydrofolate metabolic process"/>
    <property type="evidence" value="ECO:0007669"/>
    <property type="project" value="TreeGrafter"/>
</dbReference>
<dbReference type="GO" id="GO:0006730">
    <property type="term" value="P:one-carbon metabolic process"/>
    <property type="evidence" value="ECO:0007669"/>
    <property type="project" value="UniProtKB-KW"/>
</dbReference>
<protein>
    <recommendedName>
        <fullName evidence="3 8">Dihydrofolate reductase</fullName>
        <ecNumber evidence="3 8">1.5.1.3</ecNumber>
    </recommendedName>
</protein>
<comment type="similarity">
    <text evidence="2 8 9">Belongs to the dihydrofolate reductase family.</text>
</comment>
<dbReference type="GO" id="GO:0005829">
    <property type="term" value="C:cytosol"/>
    <property type="evidence" value="ECO:0007669"/>
    <property type="project" value="TreeGrafter"/>
</dbReference>
<dbReference type="PROSITE" id="PS00075">
    <property type="entry name" value="DHFR_1"/>
    <property type="match status" value="1"/>
</dbReference>
<dbReference type="GO" id="GO:0046655">
    <property type="term" value="P:folic acid metabolic process"/>
    <property type="evidence" value="ECO:0007669"/>
    <property type="project" value="TreeGrafter"/>
</dbReference>
<dbReference type="FunFam" id="3.40.430.10:FF:000001">
    <property type="entry name" value="Dihydrofolate reductase"/>
    <property type="match status" value="1"/>
</dbReference>
<evidence type="ECO:0000313" key="12">
    <source>
        <dbReference type="Proteomes" id="UP000593594"/>
    </source>
</evidence>
<dbReference type="GO" id="GO:0004146">
    <property type="term" value="F:dihydrofolate reductase activity"/>
    <property type="evidence" value="ECO:0007669"/>
    <property type="project" value="UniProtKB-EC"/>
</dbReference>
<evidence type="ECO:0000256" key="8">
    <source>
        <dbReference type="PIRNR" id="PIRNR000194"/>
    </source>
</evidence>
<keyword evidence="6 8" id="KW-0560">Oxidoreductase</keyword>
<dbReference type="InterPro" id="IPR024072">
    <property type="entry name" value="DHFR-like_dom_sf"/>
</dbReference>
<evidence type="ECO:0000256" key="2">
    <source>
        <dbReference type="ARBA" id="ARBA00009539"/>
    </source>
</evidence>